<evidence type="ECO:0000256" key="7">
    <source>
        <dbReference type="ARBA" id="ARBA00022917"/>
    </source>
</evidence>
<proteinExistence type="inferred from homology"/>
<reference evidence="12 13" key="1">
    <citation type="submission" date="2023-07" db="EMBL/GenBank/DDBJ databases">
        <title>Genomic Encyclopedia of Type Strains, Phase IV (KMG-IV): sequencing the most valuable type-strain genomes for metagenomic binning, comparative biology and taxonomic classification.</title>
        <authorList>
            <person name="Goeker M."/>
        </authorList>
    </citation>
    <scope>NUCLEOTIDE SEQUENCE [LARGE SCALE GENOMIC DNA]</scope>
    <source>
        <strain evidence="12 13">DSM 46876</strain>
    </source>
</reference>
<dbReference type="Pfam" id="PF05746">
    <property type="entry name" value="DALR_1"/>
    <property type="match status" value="1"/>
</dbReference>
<dbReference type="GO" id="GO:0004820">
    <property type="term" value="F:glycine-tRNA ligase activity"/>
    <property type="evidence" value="ECO:0007669"/>
    <property type="project" value="UniProtKB-UniRule"/>
</dbReference>
<dbReference type="GO" id="GO:0005524">
    <property type="term" value="F:ATP binding"/>
    <property type="evidence" value="ECO:0007669"/>
    <property type="project" value="UniProtKB-UniRule"/>
</dbReference>
<evidence type="ECO:0000313" key="12">
    <source>
        <dbReference type="EMBL" id="MDQ0416265.1"/>
    </source>
</evidence>
<organism evidence="12 13">
    <name type="scientific">Croceifilum oryzae</name>
    <dbReference type="NCBI Taxonomy" id="1553429"/>
    <lineage>
        <taxon>Bacteria</taxon>
        <taxon>Bacillati</taxon>
        <taxon>Bacillota</taxon>
        <taxon>Bacilli</taxon>
        <taxon>Bacillales</taxon>
        <taxon>Thermoactinomycetaceae</taxon>
        <taxon>Croceifilum</taxon>
    </lineage>
</organism>
<dbReference type="SUPFAM" id="SSF109604">
    <property type="entry name" value="HD-domain/PDEase-like"/>
    <property type="match status" value="1"/>
</dbReference>
<dbReference type="PANTHER" id="PTHR30075">
    <property type="entry name" value="GLYCYL-TRNA SYNTHETASE"/>
    <property type="match status" value="1"/>
</dbReference>
<dbReference type="RefSeq" id="WP_307250571.1">
    <property type="nucleotide sequence ID" value="NZ_JAUSUV010000002.1"/>
</dbReference>
<dbReference type="GO" id="GO:0005829">
    <property type="term" value="C:cytosol"/>
    <property type="evidence" value="ECO:0007669"/>
    <property type="project" value="TreeGrafter"/>
</dbReference>
<comment type="subunit">
    <text evidence="10">Tetramer of two alpha and two beta subunits.</text>
</comment>
<dbReference type="InterPro" id="IPR006194">
    <property type="entry name" value="Gly-tRNA-synth_heterodimer"/>
</dbReference>
<evidence type="ECO:0000313" key="13">
    <source>
        <dbReference type="Proteomes" id="UP001238450"/>
    </source>
</evidence>
<dbReference type="PRINTS" id="PR01045">
    <property type="entry name" value="TRNASYNTHGB"/>
</dbReference>
<dbReference type="AlphaFoldDB" id="A0AAJ1TKI9"/>
<dbReference type="PROSITE" id="PS50861">
    <property type="entry name" value="AA_TRNA_LIGASE_II_GLYAB"/>
    <property type="match status" value="1"/>
</dbReference>
<evidence type="ECO:0000256" key="3">
    <source>
        <dbReference type="ARBA" id="ARBA00022490"/>
    </source>
</evidence>
<evidence type="ECO:0000256" key="2">
    <source>
        <dbReference type="ARBA" id="ARBA00008226"/>
    </source>
</evidence>
<dbReference type="GO" id="GO:0006420">
    <property type="term" value="P:arginyl-tRNA aminoacylation"/>
    <property type="evidence" value="ECO:0007669"/>
    <property type="project" value="InterPro"/>
</dbReference>
<protein>
    <recommendedName>
        <fullName evidence="10">Glycine--tRNA ligase beta subunit</fullName>
        <ecNumber evidence="10">6.1.1.14</ecNumber>
    </recommendedName>
    <alternativeName>
        <fullName evidence="10">Glycyl-tRNA synthetase beta subunit</fullName>
        <shortName evidence="10">GlyRS</shortName>
    </alternativeName>
</protein>
<keyword evidence="6 10" id="KW-0067">ATP-binding</keyword>
<gene>
    <name evidence="10" type="primary">glyS</name>
    <name evidence="12" type="ORF">J2Z48_000429</name>
</gene>
<comment type="similarity">
    <text evidence="2 10">Belongs to the class-II aminoacyl-tRNA synthetase family.</text>
</comment>
<evidence type="ECO:0000256" key="1">
    <source>
        <dbReference type="ARBA" id="ARBA00004496"/>
    </source>
</evidence>
<dbReference type="Proteomes" id="UP001238450">
    <property type="component" value="Unassembled WGS sequence"/>
</dbReference>
<evidence type="ECO:0000256" key="5">
    <source>
        <dbReference type="ARBA" id="ARBA00022741"/>
    </source>
</evidence>
<dbReference type="HAMAP" id="MF_00255">
    <property type="entry name" value="Gly_tRNA_synth_beta"/>
    <property type="match status" value="1"/>
</dbReference>
<evidence type="ECO:0000256" key="10">
    <source>
        <dbReference type="HAMAP-Rule" id="MF_00255"/>
    </source>
</evidence>
<keyword evidence="13" id="KW-1185">Reference proteome</keyword>
<dbReference type="EC" id="6.1.1.14" evidence="10"/>
<dbReference type="NCBIfam" id="TIGR00211">
    <property type="entry name" value="glyS"/>
    <property type="match status" value="1"/>
</dbReference>
<feature type="domain" description="DALR anticodon binding" evidence="11">
    <location>
        <begin position="588"/>
        <end position="679"/>
    </location>
</feature>
<comment type="subcellular location">
    <subcellularLocation>
        <location evidence="1 10">Cytoplasm</location>
    </subcellularLocation>
</comment>
<keyword evidence="8 10" id="KW-0030">Aminoacyl-tRNA synthetase</keyword>
<dbReference type="InterPro" id="IPR015944">
    <property type="entry name" value="Gly-tRNA-synth_bsu"/>
</dbReference>
<keyword evidence="3 10" id="KW-0963">Cytoplasm</keyword>
<keyword evidence="5 10" id="KW-0547">Nucleotide-binding</keyword>
<evidence type="ECO:0000256" key="8">
    <source>
        <dbReference type="ARBA" id="ARBA00023146"/>
    </source>
</evidence>
<name>A0AAJ1TKI9_9BACL</name>
<dbReference type="InterPro" id="IPR008909">
    <property type="entry name" value="DALR_anticod-bd"/>
</dbReference>
<dbReference type="Pfam" id="PF02092">
    <property type="entry name" value="tRNA_synt_2f"/>
    <property type="match status" value="1"/>
</dbReference>
<dbReference type="EMBL" id="JAUSUV010000002">
    <property type="protein sequence ID" value="MDQ0416265.1"/>
    <property type="molecule type" value="Genomic_DNA"/>
</dbReference>
<evidence type="ECO:0000256" key="6">
    <source>
        <dbReference type="ARBA" id="ARBA00022840"/>
    </source>
</evidence>
<comment type="caution">
    <text evidence="12">The sequence shown here is derived from an EMBL/GenBank/DDBJ whole genome shotgun (WGS) entry which is preliminary data.</text>
</comment>
<dbReference type="GO" id="GO:0006426">
    <property type="term" value="P:glycyl-tRNA aminoacylation"/>
    <property type="evidence" value="ECO:0007669"/>
    <property type="project" value="UniProtKB-UniRule"/>
</dbReference>
<sequence length="693" mass="78612">MSKQDFLLEVGVEEMPARYVSELISQLEQNTQKWFEKHRISFEQVTPFSTPRRLAVLVSGVADRQADLHEEVKGPPARIAKTPEGEWSKAAEGFARKNGVSIDQLELRELKGESYLFANVHQPGNETFEIISSAFHEALQAFQPPKTMRWDQYRFVRPVRWLVALLGTRMAPISWSGVTAGNLTRGHRFLGEEVAISEPASYEDVLRGEYVIVNAEERKQAIIQQIRYLEEENNWTIPIHEGLLEEVTNLVEYPTALSGTFDEAFLQVPDPVLIITMREHQRYFPVQDLEGKLLPIFITIRNGDHQHLALVAKGNEKVLSARLADARFFYEEDLKTDLSAFQAKLEQIVFFEGLGTMADRVRRIQGIAQQIGRLLQLDEKMLQDLDRAASLCKFDLATQMIGELPELEGFMGKVYAQAAGESQEVAAVIDDHHKPRFAGDEMPETLLGTILSVADKMDTLCATFGIGIQPTGSQDPYGLRRRATGLIQLFLSEHLRGVEMVEVIQIVEQTLRLHDLMKLSPEQFSQELYPFLILRFRNILQDVDLRYDVVESIAESGFSRPALAVERAHVLQAKLDREEFKLEVEGFTRVANLAAKADDTPVQPDLLVETSEKQLAKSLELANEAYRSAYESENALGMYDAIAGLTPEIHHFFDHVMVMVEEEQIRKNRLALLREITNTTRTFAAFEQIVFPS</sequence>
<dbReference type="PANTHER" id="PTHR30075:SF2">
    <property type="entry name" value="GLYCINE--TRNA LIGASE, CHLOROPLASTIC_MITOCHONDRIAL 2"/>
    <property type="match status" value="1"/>
</dbReference>
<evidence type="ECO:0000256" key="4">
    <source>
        <dbReference type="ARBA" id="ARBA00022598"/>
    </source>
</evidence>
<accession>A0AAJ1TKI9</accession>
<keyword evidence="4 10" id="KW-0436">Ligase</keyword>
<evidence type="ECO:0000259" key="11">
    <source>
        <dbReference type="Pfam" id="PF05746"/>
    </source>
</evidence>
<dbReference type="GO" id="GO:0004814">
    <property type="term" value="F:arginine-tRNA ligase activity"/>
    <property type="evidence" value="ECO:0007669"/>
    <property type="project" value="InterPro"/>
</dbReference>
<keyword evidence="7 10" id="KW-0648">Protein biosynthesis</keyword>
<evidence type="ECO:0000256" key="9">
    <source>
        <dbReference type="ARBA" id="ARBA00047937"/>
    </source>
</evidence>
<comment type="catalytic activity">
    <reaction evidence="9 10">
        <text>tRNA(Gly) + glycine + ATP = glycyl-tRNA(Gly) + AMP + diphosphate</text>
        <dbReference type="Rhea" id="RHEA:16013"/>
        <dbReference type="Rhea" id="RHEA-COMP:9664"/>
        <dbReference type="Rhea" id="RHEA-COMP:9683"/>
        <dbReference type="ChEBI" id="CHEBI:30616"/>
        <dbReference type="ChEBI" id="CHEBI:33019"/>
        <dbReference type="ChEBI" id="CHEBI:57305"/>
        <dbReference type="ChEBI" id="CHEBI:78442"/>
        <dbReference type="ChEBI" id="CHEBI:78522"/>
        <dbReference type="ChEBI" id="CHEBI:456215"/>
        <dbReference type="EC" id="6.1.1.14"/>
    </reaction>
</comment>